<gene>
    <name evidence="2" type="ORF">NLS_LOCUS9336</name>
</gene>
<keyword evidence="1" id="KW-0175">Coiled coil</keyword>
<evidence type="ECO:0000313" key="2">
    <source>
        <dbReference type="EMBL" id="VDM91481.1"/>
    </source>
</evidence>
<name>A0A3P7M4Z8_LITSI</name>
<dbReference type="OrthoDB" id="5833511at2759"/>
<evidence type="ECO:0000256" key="1">
    <source>
        <dbReference type="SAM" id="Coils"/>
    </source>
</evidence>
<dbReference type="OMA" id="MHEYSRR"/>
<dbReference type="AlphaFoldDB" id="A0A3P7M4Z8"/>
<organism evidence="2 3">
    <name type="scientific">Litomosoides sigmodontis</name>
    <name type="common">Filarial nematode worm</name>
    <dbReference type="NCBI Taxonomy" id="42156"/>
    <lineage>
        <taxon>Eukaryota</taxon>
        <taxon>Metazoa</taxon>
        <taxon>Ecdysozoa</taxon>
        <taxon>Nematoda</taxon>
        <taxon>Chromadorea</taxon>
        <taxon>Rhabditida</taxon>
        <taxon>Spirurina</taxon>
        <taxon>Spiruromorpha</taxon>
        <taxon>Filarioidea</taxon>
        <taxon>Onchocercidae</taxon>
        <taxon>Litomosoides</taxon>
    </lineage>
</organism>
<keyword evidence="3" id="KW-1185">Reference proteome</keyword>
<reference evidence="2 3" key="1">
    <citation type="submission" date="2018-08" db="EMBL/GenBank/DDBJ databases">
        <authorList>
            <person name="Laetsch R D."/>
            <person name="Stevens L."/>
            <person name="Kumar S."/>
            <person name="Blaxter L. M."/>
        </authorList>
    </citation>
    <scope>NUCLEOTIDE SEQUENCE [LARGE SCALE GENOMIC DNA]</scope>
</reference>
<proteinExistence type="predicted"/>
<accession>A0A3P7M4Z8</accession>
<feature type="coiled-coil region" evidence="1">
    <location>
        <begin position="52"/>
        <end position="79"/>
    </location>
</feature>
<dbReference type="EMBL" id="UYRX01001514">
    <property type="protein sequence ID" value="VDM91481.1"/>
    <property type="molecule type" value="Genomic_DNA"/>
</dbReference>
<evidence type="ECO:0000313" key="3">
    <source>
        <dbReference type="Proteomes" id="UP000277928"/>
    </source>
</evidence>
<protein>
    <submittedName>
        <fullName evidence="2">Uncharacterized protein</fullName>
    </submittedName>
</protein>
<dbReference type="Proteomes" id="UP000277928">
    <property type="component" value="Unassembled WGS sequence"/>
</dbReference>
<sequence length="137" mass="15685">MNADLDLPLTIDVPHQNMVLALLTELINFQNGLIACLKEVDTYYSTQLTATANEMLNKMHEYSGRLQVLNRDILELTKRIRLMMSRVQRLDKRKVDLLVVRKEENEISRLLWRSSRCTAAAAAAAAAAQLLMLEKWT</sequence>